<dbReference type="AlphaFoldDB" id="A0A5C3PRZ2"/>
<sequence>MLMLPMTSVAPRAIHSFVEEGDSGAIGRAPCDSSPGLPGIQRGCEPACAPSESNTDLHPPTTHDNALPVGAASRIPCHSTDVRRAMEQLSDMAQYFLTESSPDHADVNFAFALPDGECIAQLSYTSENGGQAIHISLILQDDDASVSDSGPALVVGSPGTREVTAYPGTTMNALPSLGVTSASLNSVPLTGAIELTSISQPTTMPHQQDPDFAPPSLPPPRGDGIPLALWIPLGLGVAVLSVGVTVIAVLLLMRCRRDRARLDGIQLSSDRVDPYLLEQRPDVIQSVSKFSVDSDLDVFTPRLESGLIGGAIHRRSPSIGVPSFALCTVPFPTPVIIAPQEECLHGYGEMDVADTDVLPQYEV</sequence>
<organism evidence="3 4">
    <name type="scientific">Polyporus arcularius HHB13444</name>
    <dbReference type="NCBI Taxonomy" id="1314778"/>
    <lineage>
        <taxon>Eukaryota</taxon>
        <taxon>Fungi</taxon>
        <taxon>Dikarya</taxon>
        <taxon>Basidiomycota</taxon>
        <taxon>Agaricomycotina</taxon>
        <taxon>Agaricomycetes</taxon>
        <taxon>Polyporales</taxon>
        <taxon>Polyporaceae</taxon>
        <taxon>Polyporus</taxon>
    </lineage>
</organism>
<dbReference type="EMBL" id="ML211095">
    <property type="protein sequence ID" value="TFK88903.1"/>
    <property type="molecule type" value="Genomic_DNA"/>
</dbReference>
<keyword evidence="2" id="KW-0812">Transmembrane</keyword>
<feature type="region of interest" description="Disordered" evidence="1">
    <location>
        <begin position="47"/>
        <end position="69"/>
    </location>
</feature>
<keyword evidence="4" id="KW-1185">Reference proteome</keyword>
<dbReference type="InParanoid" id="A0A5C3PRZ2"/>
<evidence type="ECO:0000256" key="2">
    <source>
        <dbReference type="SAM" id="Phobius"/>
    </source>
</evidence>
<protein>
    <submittedName>
        <fullName evidence="3">Uncharacterized protein</fullName>
    </submittedName>
</protein>
<keyword evidence="2" id="KW-0472">Membrane</keyword>
<name>A0A5C3PRZ2_9APHY</name>
<evidence type="ECO:0000313" key="3">
    <source>
        <dbReference type="EMBL" id="TFK88903.1"/>
    </source>
</evidence>
<evidence type="ECO:0000256" key="1">
    <source>
        <dbReference type="SAM" id="MobiDB-lite"/>
    </source>
</evidence>
<evidence type="ECO:0000313" key="4">
    <source>
        <dbReference type="Proteomes" id="UP000308197"/>
    </source>
</evidence>
<reference evidence="3 4" key="1">
    <citation type="journal article" date="2019" name="Nat. Ecol. Evol.">
        <title>Megaphylogeny resolves global patterns of mushroom evolution.</title>
        <authorList>
            <person name="Varga T."/>
            <person name="Krizsan K."/>
            <person name="Foldi C."/>
            <person name="Dima B."/>
            <person name="Sanchez-Garcia M."/>
            <person name="Sanchez-Ramirez S."/>
            <person name="Szollosi G.J."/>
            <person name="Szarkandi J.G."/>
            <person name="Papp V."/>
            <person name="Albert L."/>
            <person name="Andreopoulos W."/>
            <person name="Angelini C."/>
            <person name="Antonin V."/>
            <person name="Barry K.W."/>
            <person name="Bougher N.L."/>
            <person name="Buchanan P."/>
            <person name="Buyck B."/>
            <person name="Bense V."/>
            <person name="Catcheside P."/>
            <person name="Chovatia M."/>
            <person name="Cooper J."/>
            <person name="Damon W."/>
            <person name="Desjardin D."/>
            <person name="Finy P."/>
            <person name="Geml J."/>
            <person name="Haridas S."/>
            <person name="Hughes K."/>
            <person name="Justo A."/>
            <person name="Karasinski D."/>
            <person name="Kautmanova I."/>
            <person name="Kiss B."/>
            <person name="Kocsube S."/>
            <person name="Kotiranta H."/>
            <person name="LaButti K.M."/>
            <person name="Lechner B.E."/>
            <person name="Liimatainen K."/>
            <person name="Lipzen A."/>
            <person name="Lukacs Z."/>
            <person name="Mihaltcheva S."/>
            <person name="Morgado L.N."/>
            <person name="Niskanen T."/>
            <person name="Noordeloos M.E."/>
            <person name="Ohm R.A."/>
            <person name="Ortiz-Santana B."/>
            <person name="Ovrebo C."/>
            <person name="Racz N."/>
            <person name="Riley R."/>
            <person name="Savchenko A."/>
            <person name="Shiryaev A."/>
            <person name="Soop K."/>
            <person name="Spirin V."/>
            <person name="Szebenyi C."/>
            <person name="Tomsovsky M."/>
            <person name="Tulloss R.E."/>
            <person name="Uehling J."/>
            <person name="Grigoriev I.V."/>
            <person name="Vagvolgyi C."/>
            <person name="Papp T."/>
            <person name="Martin F.M."/>
            <person name="Miettinen O."/>
            <person name="Hibbett D.S."/>
            <person name="Nagy L.G."/>
        </authorList>
    </citation>
    <scope>NUCLEOTIDE SEQUENCE [LARGE SCALE GENOMIC DNA]</scope>
    <source>
        <strain evidence="3 4">HHB13444</strain>
    </source>
</reference>
<proteinExistence type="predicted"/>
<accession>A0A5C3PRZ2</accession>
<gene>
    <name evidence="3" type="ORF">K466DRAFT_53060</name>
</gene>
<feature type="transmembrane region" description="Helical" evidence="2">
    <location>
        <begin position="227"/>
        <end position="252"/>
    </location>
</feature>
<keyword evidence="2" id="KW-1133">Transmembrane helix</keyword>
<dbReference type="Proteomes" id="UP000308197">
    <property type="component" value="Unassembled WGS sequence"/>
</dbReference>